<evidence type="ECO:0008006" key="3">
    <source>
        <dbReference type="Google" id="ProtNLM"/>
    </source>
</evidence>
<dbReference type="STRING" id="1798680.A3J66_01975"/>
<name>A0A1F6M7Z8_9BACT</name>
<accession>A0A1F6M7Z8</accession>
<dbReference type="CDD" id="cd02440">
    <property type="entry name" value="AdoMet_MTases"/>
    <property type="match status" value="1"/>
</dbReference>
<sequence>MKSTIVNRESYSDAKYYSRYDFLLAHYKPGNILDLGNLGGAFGEGKSDSSHQDFKVAAQGSTVYGFDLFDPKNASDYSNQKKGDIEDGLPYEDSFFDTVYMGELIEHLNNLKSALLEINRVLKKGGVFILDTPNPYSAVRIMKWITRREENLGDPTHLVFFTPASIKATLEKNGFQINVLSEKLSKKFTYIPHFLVKGLGSHLSISARKT</sequence>
<dbReference type="Proteomes" id="UP000176282">
    <property type="component" value="Unassembled WGS sequence"/>
</dbReference>
<evidence type="ECO:0000313" key="2">
    <source>
        <dbReference type="Proteomes" id="UP000176282"/>
    </source>
</evidence>
<dbReference type="Pfam" id="PF13489">
    <property type="entry name" value="Methyltransf_23"/>
    <property type="match status" value="1"/>
</dbReference>
<comment type="caution">
    <text evidence="1">The sequence shown here is derived from an EMBL/GenBank/DDBJ whole genome shotgun (WGS) entry which is preliminary data.</text>
</comment>
<dbReference type="SUPFAM" id="SSF53335">
    <property type="entry name" value="S-adenosyl-L-methionine-dependent methyltransferases"/>
    <property type="match status" value="1"/>
</dbReference>
<organism evidence="1 2">
    <name type="scientific">Candidatus Magasanikbacteria bacterium RIFCSPHIGHO2_02_FULL_47_14</name>
    <dbReference type="NCBI Taxonomy" id="1798680"/>
    <lineage>
        <taxon>Bacteria</taxon>
        <taxon>Candidatus Magasanikiibacteriota</taxon>
    </lineage>
</organism>
<evidence type="ECO:0000313" key="1">
    <source>
        <dbReference type="EMBL" id="OGH67762.1"/>
    </source>
</evidence>
<dbReference type="AlphaFoldDB" id="A0A1F6M7Z8"/>
<dbReference type="Gene3D" id="3.40.50.150">
    <property type="entry name" value="Vaccinia Virus protein VP39"/>
    <property type="match status" value="1"/>
</dbReference>
<reference evidence="1 2" key="1">
    <citation type="journal article" date="2016" name="Nat. Commun.">
        <title>Thousands of microbial genomes shed light on interconnected biogeochemical processes in an aquifer system.</title>
        <authorList>
            <person name="Anantharaman K."/>
            <person name="Brown C.T."/>
            <person name="Hug L.A."/>
            <person name="Sharon I."/>
            <person name="Castelle C.J."/>
            <person name="Probst A.J."/>
            <person name="Thomas B.C."/>
            <person name="Singh A."/>
            <person name="Wilkins M.J."/>
            <person name="Karaoz U."/>
            <person name="Brodie E.L."/>
            <person name="Williams K.H."/>
            <person name="Hubbard S.S."/>
            <person name="Banfield J.F."/>
        </authorList>
    </citation>
    <scope>NUCLEOTIDE SEQUENCE [LARGE SCALE GENOMIC DNA]</scope>
</reference>
<protein>
    <recommendedName>
        <fullName evidence="3">Methyltransferase type 11 domain-containing protein</fullName>
    </recommendedName>
</protein>
<gene>
    <name evidence="1" type="ORF">A3J66_01975</name>
</gene>
<proteinExistence type="predicted"/>
<dbReference type="EMBL" id="MFQB01000025">
    <property type="protein sequence ID" value="OGH67762.1"/>
    <property type="molecule type" value="Genomic_DNA"/>
</dbReference>
<dbReference type="InterPro" id="IPR029063">
    <property type="entry name" value="SAM-dependent_MTases_sf"/>
</dbReference>